<evidence type="ECO:0000313" key="3">
    <source>
        <dbReference type="Proteomes" id="UP001419268"/>
    </source>
</evidence>
<sequence length="103" mass="11829">MPHLSFLLIQSRRLRVRRGQTARASEMVRYSDEQRRGFRVRRGDGNGFGGSNLRQTATADPTASSQSQSQRRQRFQGSVERFGERGGELTVSAISVRERERFR</sequence>
<keyword evidence="3" id="KW-1185">Reference proteome</keyword>
<dbReference type="AlphaFoldDB" id="A0AAP0EK59"/>
<evidence type="ECO:0000256" key="1">
    <source>
        <dbReference type="SAM" id="MobiDB-lite"/>
    </source>
</evidence>
<comment type="caution">
    <text evidence="2">The sequence shown here is derived from an EMBL/GenBank/DDBJ whole genome shotgun (WGS) entry which is preliminary data.</text>
</comment>
<feature type="compositionally biased region" description="Polar residues" evidence="1">
    <location>
        <begin position="52"/>
        <end position="63"/>
    </location>
</feature>
<feature type="region of interest" description="Disordered" evidence="1">
    <location>
        <begin position="18"/>
        <end position="83"/>
    </location>
</feature>
<organism evidence="2 3">
    <name type="scientific">Stephania cephalantha</name>
    <dbReference type="NCBI Taxonomy" id="152367"/>
    <lineage>
        <taxon>Eukaryota</taxon>
        <taxon>Viridiplantae</taxon>
        <taxon>Streptophyta</taxon>
        <taxon>Embryophyta</taxon>
        <taxon>Tracheophyta</taxon>
        <taxon>Spermatophyta</taxon>
        <taxon>Magnoliopsida</taxon>
        <taxon>Ranunculales</taxon>
        <taxon>Menispermaceae</taxon>
        <taxon>Menispermoideae</taxon>
        <taxon>Cissampelideae</taxon>
        <taxon>Stephania</taxon>
    </lineage>
</organism>
<dbReference type="EMBL" id="JBBNAG010000011">
    <property type="protein sequence ID" value="KAK9094961.1"/>
    <property type="molecule type" value="Genomic_DNA"/>
</dbReference>
<reference evidence="2 3" key="1">
    <citation type="submission" date="2024-01" db="EMBL/GenBank/DDBJ databases">
        <title>Genome assemblies of Stephania.</title>
        <authorList>
            <person name="Yang L."/>
        </authorList>
    </citation>
    <scope>NUCLEOTIDE SEQUENCE [LARGE SCALE GENOMIC DNA]</scope>
    <source>
        <strain evidence="2">JXDWG</strain>
        <tissue evidence="2">Leaf</tissue>
    </source>
</reference>
<feature type="compositionally biased region" description="Basic and acidic residues" evidence="1">
    <location>
        <begin position="29"/>
        <end position="44"/>
    </location>
</feature>
<protein>
    <submittedName>
        <fullName evidence="2">Uncharacterized protein</fullName>
    </submittedName>
</protein>
<name>A0AAP0EK59_9MAGN</name>
<accession>A0AAP0EK59</accession>
<proteinExistence type="predicted"/>
<gene>
    <name evidence="2" type="ORF">Scep_026430</name>
</gene>
<evidence type="ECO:0000313" key="2">
    <source>
        <dbReference type="EMBL" id="KAK9094961.1"/>
    </source>
</evidence>
<dbReference type="Proteomes" id="UP001419268">
    <property type="component" value="Unassembled WGS sequence"/>
</dbReference>